<evidence type="ECO:0000256" key="3">
    <source>
        <dbReference type="ARBA" id="ARBA00022801"/>
    </source>
</evidence>
<evidence type="ECO:0000256" key="5">
    <source>
        <dbReference type="SAM" id="MobiDB-lite"/>
    </source>
</evidence>
<evidence type="ECO:0000256" key="2">
    <source>
        <dbReference type="ARBA" id="ARBA00022670"/>
    </source>
</evidence>
<feature type="signal peptide" evidence="6">
    <location>
        <begin position="1"/>
        <end position="25"/>
    </location>
</feature>
<keyword evidence="2" id="KW-0645">Protease</keyword>
<accession>A0A8J3SDJ8</accession>
<reference evidence="8 9" key="1">
    <citation type="submission" date="2021-01" db="EMBL/GenBank/DDBJ databases">
        <title>Whole genome shotgun sequence of Planobispora siamensis NBRC 107568.</title>
        <authorList>
            <person name="Komaki H."/>
            <person name="Tamura T."/>
        </authorList>
    </citation>
    <scope>NUCLEOTIDE SEQUENCE [LARGE SCALE GENOMIC DNA]</scope>
    <source>
        <strain evidence="8 9">NBRC 107568</strain>
    </source>
</reference>
<dbReference type="SUPFAM" id="SSF54001">
    <property type="entry name" value="Cysteine proteinases"/>
    <property type="match status" value="1"/>
</dbReference>
<dbReference type="Pfam" id="PF00877">
    <property type="entry name" value="NLPC_P60"/>
    <property type="match status" value="1"/>
</dbReference>
<dbReference type="InterPro" id="IPR051794">
    <property type="entry name" value="PG_Endopeptidase_C40"/>
</dbReference>
<feature type="compositionally biased region" description="Basic and acidic residues" evidence="5">
    <location>
        <begin position="129"/>
        <end position="139"/>
    </location>
</feature>
<dbReference type="PROSITE" id="PS51935">
    <property type="entry name" value="NLPC_P60"/>
    <property type="match status" value="1"/>
</dbReference>
<dbReference type="GO" id="GO:0006508">
    <property type="term" value="P:proteolysis"/>
    <property type="evidence" value="ECO:0007669"/>
    <property type="project" value="UniProtKB-KW"/>
</dbReference>
<keyword evidence="6" id="KW-0732">Signal</keyword>
<name>A0A8J3SDJ8_9ACTN</name>
<dbReference type="PANTHER" id="PTHR47359">
    <property type="entry name" value="PEPTIDOGLYCAN DL-ENDOPEPTIDASE CWLO"/>
    <property type="match status" value="1"/>
</dbReference>
<dbReference type="EMBL" id="BOOJ01000007">
    <property type="protein sequence ID" value="GIH89889.1"/>
    <property type="molecule type" value="Genomic_DNA"/>
</dbReference>
<evidence type="ECO:0000259" key="7">
    <source>
        <dbReference type="PROSITE" id="PS51935"/>
    </source>
</evidence>
<evidence type="ECO:0000313" key="8">
    <source>
        <dbReference type="EMBL" id="GIH89889.1"/>
    </source>
</evidence>
<proteinExistence type="inferred from homology"/>
<dbReference type="RefSeq" id="WP_204062275.1">
    <property type="nucleotide sequence ID" value="NZ_BOOJ01000007.1"/>
</dbReference>
<gene>
    <name evidence="8" type="ORF">Psi01_05190</name>
</gene>
<evidence type="ECO:0000256" key="6">
    <source>
        <dbReference type="SAM" id="SignalP"/>
    </source>
</evidence>
<evidence type="ECO:0000256" key="4">
    <source>
        <dbReference type="ARBA" id="ARBA00022807"/>
    </source>
</evidence>
<feature type="compositionally biased region" description="Pro residues" evidence="5">
    <location>
        <begin position="94"/>
        <end position="104"/>
    </location>
</feature>
<dbReference type="Proteomes" id="UP000619788">
    <property type="component" value="Unassembled WGS sequence"/>
</dbReference>
<dbReference type="InterPro" id="IPR038765">
    <property type="entry name" value="Papain-like_cys_pep_sf"/>
</dbReference>
<dbReference type="PANTHER" id="PTHR47359:SF3">
    <property type="entry name" value="NLP_P60 DOMAIN-CONTAINING PROTEIN-RELATED"/>
    <property type="match status" value="1"/>
</dbReference>
<keyword evidence="3" id="KW-0378">Hydrolase</keyword>
<keyword evidence="9" id="KW-1185">Reference proteome</keyword>
<dbReference type="InterPro" id="IPR000064">
    <property type="entry name" value="NLP_P60_dom"/>
</dbReference>
<comment type="caution">
    <text evidence="8">The sequence shown here is derived from an EMBL/GenBank/DDBJ whole genome shotgun (WGS) entry which is preliminary data.</text>
</comment>
<feature type="compositionally biased region" description="Basic and acidic residues" evidence="5">
    <location>
        <begin position="163"/>
        <end position="172"/>
    </location>
</feature>
<protein>
    <recommendedName>
        <fullName evidence="7">NlpC/P60 domain-containing protein</fullName>
    </recommendedName>
</protein>
<feature type="domain" description="NlpC/P60" evidence="7">
    <location>
        <begin position="172"/>
        <end position="300"/>
    </location>
</feature>
<dbReference type="AlphaFoldDB" id="A0A8J3SDJ8"/>
<dbReference type="Gene3D" id="3.90.1720.10">
    <property type="entry name" value="endopeptidase domain like (from Nostoc punctiforme)"/>
    <property type="match status" value="1"/>
</dbReference>
<sequence>MIATLIAATALATAATATTTVTATAALTSSDAADRTPRSCSRELARLSDHIRIPEPAQALIARICEAAPSQIAGFPPPQRPIRVPQPAAILTPSPEPRPVPSPEPRPRPGAGSTARPAPDPQPHPTTAPDDRPAPDPRKPGSSRKPGSPKDPGAPKGVKGRSTRSERPDRRPSPGQIAAAAALRQIGTPYVWGGGSRSGPTRGGFDCSGLALHAWSKAGATLTHYTGSQFTQGRRVPFSRLRPGDLVFFGGGTGDPTHVGIYVKNGVMVHAPKSGDVVKTTDFATSPYYRARYRGAVRPAPR</sequence>
<feature type="chain" id="PRO_5035197456" description="NlpC/P60 domain-containing protein" evidence="6">
    <location>
        <begin position="26"/>
        <end position="302"/>
    </location>
</feature>
<organism evidence="8 9">
    <name type="scientific">Planobispora siamensis</name>
    <dbReference type="NCBI Taxonomy" id="936338"/>
    <lineage>
        <taxon>Bacteria</taxon>
        <taxon>Bacillati</taxon>
        <taxon>Actinomycetota</taxon>
        <taxon>Actinomycetes</taxon>
        <taxon>Streptosporangiales</taxon>
        <taxon>Streptosporangiaceae</taxon>
        <taxon>Planobispora</taxon>
    </lineage>
</organism>
<evidence type="ECO:0000256" key="1">
    <source>
        <dbReference type="ARBA" id="ARBA00007074"/>
    </source>
</evidence>
<evidence type="ECO:0000313" key="9">
    <source>
        <dbReference type="Proteomes" id="UP000619788"/>
    </source>
</evidence>
<keyword evidence="4" id="KW-0788">Thiol protease</keyword>
<comment type="similarity">
    <text evidence="1">Belongs to the peptidase C40 family.</text>
</comment>
<dbReference type="GO" id="GO:0008234">
    <property type="term" value="F:cysteine-type peptidase activity"/>
    <property type="evidence" value="ECO:0007669"/>
    <property type="project" value="UniProtKB-KW"/>
</dbReference>
<feature type="region of interest" description="Disordered" evidence="5">
    <location>
        <begin position="72"/>
        <end position="176"/>
    </location>
</feature>